<dbReference type="GO" id="GO:0006260">
    <property type="term" value="P:DNA replication"/>
    <property type="evidence" value="ECO:0007669"/>
    <property type="project" value="UniProtKB-KW"/>
</dbReference>
<dbReference type="InterPro" id="IPR050077">
    <property type="entry name" value="LexA_repressor"/>
</dbReference>
<dbReference type="GO" id="GO:0009432">
    <property type="term" value="P:SOS response"/>
    <property type="evidence" value="ECO:0007669"/>
    <property type="project" value="UniProtKB-KW"/>
</dbReference>
<evidence type="ECO:0000256" key="12">
    <source>
        <dbReference type="RuleBase" id="RU003991"/>
    </source>
</evidence>
<dbReference type="Gene3D" id="1.10.10.10">
    <property type="entry name" value="Winged helix-like DNA-binding domain superfamily/Winged helix DNA-binding domain"/>
    <property type="match status" value="1"/>
</dbReference>
<dbReference type="InterPro" id="IPR039418">
    <property type="entry name" value="LexA-like"/>
</dbReference>
<evidence type="ECO:0000256" key="4">
    <source>
        <dbReference type="ARBA" id="ARBA00022763"/>
    </source>
</evidence>
<evidence type="ECO:0000259" key="13">
    <source>
        <dbReference type="Pfam" id="PF00717"/>
    </source>
</evidence>
<sequence>MEVSLTPKQKRVLSFITHFTRREGYTPTLREIAEYLRKSLPTAQHYVEELERKGYLTKTENLTRGITPIEEGSTEIPLLGYIAAGEPIEPLENPEPIAVPRSMTSKDGQYYALQVQGDSMIEEGILDGDTVVIKHQLIAKDGDTVVAITERGATLKIFRKRNARVYLEPRNKNLNPIYPEEVEIRGKFVGLIRR</sequence>
<dbReference type="InterPro" id="IPR015927">
    <property type="entry name" value="Peptidase_S24_S26A/B/C"/>
</dbReference>
<evidence type="ECO:0000256" key="9">
    <source>
        <dbReference type="ARBA" id="ARBA00023163"/>
    </source>
</evidence>
<dbReference type="SUPFAM" id="SSF46785">
    <property type="entry name" value="Winged helix' DNA-binding domain"/>
    <property type="match status" value="1"/>
</dbReference>
<evidence type="ECO:0000256" key="5">
    <source>
        <dbReference type="ARBA" id="ARBA00022801"/>
    </source>
</evidence>
<evidence type="ECO:0000256" key="8">
    <source>
        <dbReference type="ARBA" id="ARBA00023125"/>
    </source>
</evidence>
<feature type="domain" description="LexA repressor DNA-binding" evidence="14">
    <location>
        <begin position="4"/>
        <end position="65"/>
    </location>
</feature>
<evidence type="ECO:0000256" key="7">
    <source>
        <dbReference type="ARBA" id="ARBA00023015"/>
    </source>
</evidence>
<keyword evidence="9" id="KW-0804">Transcription</keyword>
<keyword evidence="3" id="KW-0235">DNA replication</keyword>
<keyword evidence="6 12" id="KW-0068">Autocatalytic cleavage</keyword>
<dbReference type="NCBIfam" id="TIGR00498">
    <property type="entry name" value="lexA"/>
    <property type="match status" value="1"/>
</dbReference>
<dbReference type="STRING" id="1618342.UY40_C0010G0013"/>
<dbReference type="SUPFAM" id="SSF51306">
    <property type="entry name" value="LexA/Signal peptidase"/>
    <property type="match status" value="1"/>
</dbReference>
<keyword evidence="8" id="KW-0238">DNA-binding</keyword>
<dbReference type="AlphaFoldDB" id="A0A0G1VH23"/>
<dbReference type="Pfam" id="PF00717">
    <property type="entry name" value="Peptidase_S24"/>
    <property type="match status" value="1"/>
</dbReference>
<dbReference type="GO" id="GO:0045892">
    <property type="term" value="P:negative regulation of DNA-templated transcription"/>
    <property type="evidence" value="ECO:0007669"/>
    <property type="project" value="InterPro"/>
</dbReference>
<dbReference type="GO" id="GO:0004252">
    <property type="term" value="F:serine-type endopeptidase activity"/>
    <property type="evidence" value="ECO:0007669"/>
    <property type="project" value="InterPro"/>
</dbReference>
<keyword evidence="7" id="KW-0805">Transcription regulation</keyword>
<proteinExistence type="inferred from homology"/>
<dbReference type="PANTHER" id="PTHR33516">
    <property type="entry name" value="LEXA REPRESSOR"/>
    <property type="match status" value="1"/>
</dbReference>
<dbReference type="Proteomes" id="UP000034119">
    <property type="component" value="Unassembled WGS sequence"/>
</dbReference>
<dbReference type="GO" id="GO:0006281">
    <property type="term" value="P:DNA repair"/>
    <property type="evidence" value="ECO:0007669"/>
    <property type="project" value="UniProtKB-KW"/>
</dbReference>
<dbReference type="InterPro" id="IPR006200">
    <property type="entry name" value="LexA"/>
</dbReference>
<dbReference type="CDD" id="cd06529">
    <property type="entry name" value="S24_LexA-like"/>
    <property type="match status" value="1"/>
</dbReference>
<dbReference type="InterPro" id="IPR006199">
    <property type="entry name" value="LexA_DNA-bd_dom"/>
</dbReference>
<evidence type="ECO:0000256" key="1">
    <source>
        <dbReference type="ARBA" id="ARBA00007484"/>
    </source>
</evidence>
<dbReference type="InterPro" id="IPR036286">
    <property type="entry name" value="LexA/Signal_pep-like_sf"/>
</dbReference>
<dbReference type="GO" id="GO:0006508">
    <property type="term" value="P:proteolysis"/>
    <property type="evidence" value="ECO:0007669"/>
    <property type="project" value="InterPro"/>
</dbReference>
<accession>A0A0G1VH23</accession>
<comment type="similarity">
    <text evidence="1 12">Belongs to the peptidase S24 family.</text>
</comment>
<dbReference type="Gene3D" id="2.10.109.10">
    <property type="entry name" value="Umud Fragment, subunit A"/>
    <property type="match status" value="1"/>
</dbReference>
<evidence type="ECO:0000256" key="2">
    <source>
        <dbReference type="ARBA" id="ARBA00022491"/>
    </source>
</evidence>
<dbReference type="InterPro" id="IPR036388">
    <property type="entry name" value="WH-like_DNA-bd_sf"/>
</dbReference>
<dbReference type="Pfam" id="PF01726">
    <property type="entry name" value="LexA_DNA_bind"/>
    <property type="match status" value="1"/>
</dbReference>
<dbReference type="InterPro" id="IPR006197">
    <property type="entry name" value="Peptidase_S24_LexA"/>
</dbReference>
<protein>
    <submittedName>
        <fullName evidence="15">LexA repressor</fullName>
    </submittedName>
</protein>
<name>A0A0G1VH23_9BACT</name>
<evidence type="ECO:0000256" key="3">
    <source>
        <dbReference type="ARBA" id="ARBA00022705"/>
    </source>
</evidence>
<dbReference type="GO" id="GO:0003677">
    <property type="term" value="F:DNA binding"/>
    <property type="evidence" value="ECO:0007669"/>
    <property type="project" value="UniProtKB-KW"/>
</dbReference>
<dbReference type="PRINTS" id="PR00726">
    <property type="entry name" value="LEXASERPTASE"/>
</dbReference>
<evidence type="ECO:0000259" key="14">
    <source>
        <dbReference type="Pfam" id="PF01726"/>
    </source>
</evidence>
<evidence type="ECO:0000256" key="10">
    <source>
        <dbReference type="ARBA" id="ARBA00023204"/>
    </source>
</evidence>
<evidence type="ECO:0000313" key="15">
    <source>
        <dbReference type="EMBL" id="KKW05716.1"/>
    </source>
</evidence>
<gene>
    <name evidence="15" type="ORF">UY40_C0010G0013</name>
</gene>
<comment type="caution">
    <text evidence="15">The sequence shown here is derived from an EMBL/GenBank/DDBJ whole genome shotgun (WGS) entry which is preliminary data.</text>
</comment>
<keyword evidence="5 12" id="KW-0378">Hydrolase</keyword>
<feature type="domain" description="Peptidase S24/S26A/S26B/S26C" evidence="13">
    <location>
        <begin position="77"/>
        <end position="189"/>
    </location>
</feature>
<reference evidence="15 16" key="1">
    <citation type="journal article" date="2015" name="Nature">
        <title>rRNA introns, odd ribosomes, and small enigmatic genomes across a large radiation of phyla.</title>
        <authorList>
            <person name="Brown C.T."/>
            <person name="Hug L.A."/>
            <person name="Thomas B.C."/>
            <person name="Sharon I."/>
            <person name="Castelle C.J."/>
            <person name="Singh A."/>
            <person name="Wilkins M.J."/>
            <person name="Williams K.H."/>
            <person name="Banfield J.F."/>
        </authorList>
    </citation>
    <scope>NUCLEOTIDE SEQUENCE [LARGE SCALE GENOMIC DNA]</scope>
</reference>
<keyword evidence="2" id="KW-0678">Repressor</keyword>
<dbReference type="PANTHER" id="PTHR33516:SF2">
    <property type="entry name" value="LEXA REPRESSOR-RELATED"/>
    <property type="match status" value="1"/>
</dbReference>
<evidence type="ECO:0000256" key="11">
    <source>
        <dbReference type="ARBA" id="ARBA00023236"/>
    </source>
</evidence>
<organism evidence="15 16">
    <name type="scientific">candidate division CPR1 bacterium GW2011_GWC1_49_13</name>
    <dbReference type="NCBI Taxonomy" id="1618342"/>
    <lineage>
        <taxon>Bacteria</taxon>
        <taxon>candidate division CPR1</taxon>
    </lineage>
</organism>
<dbReference type="InterPro" id="IPR036390">
    <property type="entry name" value="WH_DNA-bd_sf"/>
</dbReference>
<keyword evidence="11" id="KW-0742">SOS response</keyword>
<evidence type="ECO:0000256" key="6">
    <source>
        <dbReference type="ARBA" id="ARBA00022813"/>
    </source>
</evidence>
<keyword evidence="4" id="KW-0227">DNA damage</keyword>
<evidence type="ECO:0000313" key="16">
    <source>
        <dbReference type="Proteomes" id="UP000034119"/>
    </source>
</evidence>
<dbReference type="PATRIC" id="fig|1618342.3.peg.404"/>
<dbReference type="EMBL" id="LCPW01000010">
    <property type="protein sequence ID" value="KKW05716.1"/>
    <property type="molecule type" value="Genomic_DNA"/>
</dbReference>
<keyword evidence="10" id="KW-0234">DNA repair</keyword>